<keyword evidence="3" id="KW-1185">Reference proteome</keyword>
<gene>
    <name evidence="2" type="ORF">BacF7301_25535</name>
</gene>
<evidence type="ECO:0000256" key="1">
    <source>
        <dbReference type="SAM" id="SignalP"/>
    </source>
</evidence>
<keyword evidence="1" id="KW-0732">Signal</keyword>
<evidence type="ECO:0008006" key="4">
    <source>
        <dbReference type="Google" id="ProtNLM"/>
    </source>
</evidence>
<dbReference type="KEGG" id="bfc:BacF7301_25535"/>
<dbReference type="Gene3D" id="2.130.10.10">
    <property type="entry name" value="YVTN repeat-like/Quinoprotein amine dehydrogenase"/>
    <property type="match status" value="1"/>
</dbReference>
<dbReference type="InterPro" id="IPR015943">
    <property type="entry name" value="WD40/YVTN_repeat-like_dom_sf"/>
</dbReference>
<dbReference type="InterPro" id="IPR011047">
    <property type="entry name" value="Quinoprotein_ADH-like_sf"/>
</dbReference>
<dbReference type="SUPFAM" id="SSF50998">
    <property type="entry name" value="Quinoprotein alcohol dehydrogenase-like"/>
    <property type="match status" value="1"/>
</dbReference>
<name>A0A6H0KW74_9BACE</name>
<feature type="chain" id="PRO_5026156652" description="Lipoprotein" evidence="1">
    <location>
        <begin position="22"/>
        <end position="375"/>
    </location>
</feature>
<evidence type="ECO:0000313" key="3">
    <source>
        <dbReference type="Proteomes" id="UP000501780"/>
    </source>
</evidence>
<reference evidence="2 3" key="1">
    <citation type="submission" date="2020-03" db="EMBL/GenBank/DDBJ databases">
        <title>Genomic analysis of Bacteroides faecium CBA7301.</title>
        <authorList>
            <person name="Kim J."/>
            <person name="Roh S.W."/>
        </authorList>
    </citation>
    <scope>NUCLEOTIDE SEQUENCE [LARGE SCALE GENOMIC DNA]</scope>
    <source>
        <strain evidence="2 3">CBA7301</strain>
    </source>
</reference>
<dbReference type="Proteomes" id="UP000501780">
    <property type="component" value="Chromosome"/>
</dbReference>
<protein>
    <recommendedName>
        <fullName evidence="4">Lipoprotein</fullName>
    </recommendedName>
</protein>
<evidence type="ECO:0000313" key="2">
    <source>
        <dbReference type="EMBL" id="QIU97311.1"/>
    </source>
</evidence>
<feature type="signal peptide" evidence="1">
    <location>
        <begin position="1"/>
        <end position="21"/>
    </location>
</feature>
<proteinExistence type="predicted"/>
<dbReference type="EMBL" id="CP050831">
    <property type="protein sequence ID" value="QIU97311.1"/>
    <property type="molecule type" value="Genomic_DNA"/>
</dbReference>
<accession>A0A6H0KW74</accession>
<sequence>MKKKYLFYAAFALTFVLGSCSDEMFDNAGQVNEPSSQNTRAVGNASWTKAYVLCEGTWKQNPPSLPGKLITYDNNWVGTDTLEVGDTGNDLIQYGSKLYCAVSGHDLTADNGGIWVLNAATGVPYTTTMKQYDDPKNGHNAMPRRLAAYGGEVYITLYSGAVIAIDTLDYEITKSIELDATYSEGICIAYDTVYVCNSGNAGDLYAGQGTSISKLPLDLRSETQITVPTNPKLIAQAPNGTLYFNSLGNYTTEKSALYKLEGESYSLPAVANLVDAFKIGNNAIYTTYVDWYDPSYEMPTTLQKVSFSGVATPFTTDIPDLMLGYSVSVNPFNGDVCFGQSGEDLYVYDSDGAPIRVDTPIKTGTGNPNSVVFVK</sequence>
<dbReference type="RefSeq" id="WP_167967006.1">
    <property type="nucleotide sequence ID" value="NZ_CP050831.1"/>
</dbReference>
<organism evidence="2 3">
    <name type="scientific">Bacteroides faecium</name>
    <dbReference type="NCBI Taxonomy" id="2715212"/>
    <lineage>
        <taxon>Bacteria</taxon>
        <taxon>Pseudomonadati</taxon>
        <taxon>Bacteroidota</taxon>
        <taxon>Bacteroidia</taxon>
        <taxon>Bacteroidales</taxon>
        <taxon>Bacteroidaceae</taxon>
        <taxon>Bacteroides</taxon>
    </lineage>
</organism>
<dbReference type="PROSITE" id="PS51257">
    <property type="entry name" value="PROKAR_LIPOPROTEIN"/>
    <property type="match status" value="1"/>
</dbReference>
<dbReference type="AlphaFoldDB" id="A0A6H0KW74"/>